<dbReference type="EMBL" id="AUSU01000771">
    <property type="protein sequence ID" value="EPS72613.1"/>
    <property type="molecule type" value="Genomic_DNA"/>
</dbReference>
<proteinExistence type="predicted"/>
<keyword evidence="3" id="KW-1185">Reference proteome</keyword>
<sequence length="118" mass="12519">MARPRPPPPPPTAASQVGLALTPELIATLASLRTNPPNGAAPRWQHEQNNGEAMQHHLGAAPGAGTVSLGPAAYSAPVGEREESEVDKNERYKSTLAFAANLLSQIQQQQQEQEGGHR</sequence>
<gene>
    <name evidence="2" type="ORF">M569_02157</name>
</gene>
<dbReference type="AlphaFoldDB" id="S8E9P9"/>
<comment type="caution">
    <text evidence="2">The sequence shown here is derived from an EMBL/GenBank/DDBJ whole genome shotgun (WGS) entry which is preliminary data.</text>
</comment>
<evidence type="ECO:0000256" key="1">
    <source>
        <dbReference type="SAM" id="MobiDB-lite"/>
    </source>
</evidence>
<feature type="region of interest" description="Disordered" evidence="1">
    <location>
        <begin position="33"/>
        <end position="89"/>
    </location>
</feature>
<reference evidence="2 3" key="1">
    <citation type="journal article" date="2013" name="BMC Genomics">
        <title>The miniature genome of a carnivorous plant Genlisea aurea contains a low number of genes and short non-coding sequences.</title>
        <authorList>
            <person name="Leushkin E.V."/>
            <person name="Sutormin R.A."/>
            <person name="Nabieva E.R."/>
            <person name="Penin A.A."/>
            <person name="Kondrashov A.S."/>
            <person name="Logacheva M.D."/>
        </authorList>
    </citation>
    <scope>NUCLEOTIDE SEQUENCE [LARGE SCALE GENOMIC DNA]</scope>
</reference>
<dbReference type="Proteomes" id="UP000015453">
    <property type="component" value="Unassembled WGS sequence"/>
</dbReference>
<evidence type="ECO:0000313" key="2">
    <source>
        <dbReference type="EMBL" id="EPS72613.1"/>
    </source>
</evidence>
<evidence type="ECO:0000313" key="3">
    <source>
        <dbReference type="Proteomes" id="UP000015453"/>
    </source>
</evidence>
<name>S8E9P9_9LAMI</name>
<accession>S8E9P9</accession>
<protein>
    <submittedName>
        <fullName evidence="2">Uncharacterized protein</fullName>
    </submittedName>
</protein>
<organism evidence="2 3">
    <name type="scientific">Genlisea aurea</name>
    <dbReference type="NCBI Taxonomy" id="192259"/>
    <lineage>
        <taxon>Eukaryota</taxon>
        <taxon>Viridiplantae</taxon>
        <taxon>Streptophyta</taxon>
        <taxon>Embryophyta</taxon>
        <taxon>Tracheophyta</taxon>
        <taxon>Spermatophyta</taxon>
        <taxon>Magnoliopsida</taxon>
        <taxon>eudicotyledons</taxon>
        <taxon>Gunneridae</taxon>
        <taxon>Pentapetalae</taxon>
        <taxon>asterids</taxon>
        <taxon>lamiids</taxon>
        <taxon>Lamiales</taxon>
        <taxon>Lentibulariaceae</taxon>
        <taxon>Genlisea</taxon>
    </lineage>
</organism>